<keyword evidence="1" id="KW-0175">Coiled coil</keyword>
<dbReference type="Proteomes" id="UP000031521">
    <property type="component" value="Chromosome"/>
</dbReference>
<evidence type="ECO:0000256" key="2">
    <source>
        <dbReference type="SAM" id="MobiDB-lite"/>
    </source>
</evidence>
<keyword evidence="3" id="KW-0812">Transmembrane</keyword>
<dbReference type="Gene3D" id="1.10.287.470">
    <property type="entry name" value="Helix hairpin bin"/>
    <property type="match status" value="1"/>
</dbReference>
<keyword evidence="5" id="KW-1185">Reference proteome</keyword>
<dbReference type="OrthoDB" id="9811754at2"/>
<keyword evidence="3" id="KW-1133">Transmembrane helix</keyword>
<reference evidence="4 5" key="1">
    <citation type="journal article" date="2014" name="Int. J. Syst. Evol. Microbiol.">
        <title>Celeribacter indicus sp. nov., a polycyclic aromatic hydrocarbon-degrading bacterium from deep-sea sediment and reclassification of Huaishuia halophila as Celeribacter halophilus comb. nov.</title>
        <authorList>
            <person name="Lai Q."/>
            <person name="Cao J."/>
            <person name="Yuan J."/>
            <person name="Li F."/>
            <person name="Shao Z."/>
        </authorList>
    </citation>
    <scope>NUCLEOTIDE SEQUENCE [LARGE SCALE GENOMIC DNA]</scope>
    <source>
        <strain evidence="4">P73</strain>
    </source>
</reference>
<dbReference type="InterPro" id="IPR050739">
    <property type="entry name" value="MFP"/>
</dbReference>
<dbReference type="PANTHER" id="PTHR30386">
    <property type="entry name" value="MEMBRANE FUSION SUBUNIT OF EMRAB-TOLC MULTIDRUG EFFLUX PUMP"/>
    <property type="match status" value="1"/>
</dbReference>
<dbReference type="HOGENOM" id="CLU_018816_15_1_5"/>
<feature type="transmembrane region" description="Helical" evidence="3">
    <location>
        <begin position="39"/>
        <end position="60"/>
    </location>
</feature>
<dbReference type="AlphaFoldDB" id="A0A0B5DQS3"/>
<dbReference type="PANTHER" id="PTHR30386:SF24">
    <property type="entry name" value="MULTIDRUG RESISTANCE EFFLUX PUMP"/>
    <property type="match status" value="1"/>
</dbReference>
<dbReference type="STRING" id="1208324.P73_0729"/>
<feature type="coiled-coil region" evidence="1">
    <location>
        <begin position="198"/>
        <end position="225"/>
    </location>
</feature>
<accession>A0A0B5DQS3</accession>
<keyword evidence="3" id="KW-0472">Membrane</keyword>
<dbReference type="EMBL" id="CP004393">
    <property type="protein sequence ID" value="AJE45444.1"/>
    <property type="molecule type" value="Genomic_DNA"/>
</dbReference>
<evidence type="ECO:0000313" key="4">
    <source>
        <dbReference type="EMBL" id="AJE45444.1"/>
    </source>
</evidence>
<protein>
    <submittedName>
        <fullName evidence="4">Multidrug resistance protein K</fullName>
    </submittedName>
</protein>
<dbReference type="Gene3D" id="2.40.50.100">
    <property type="match status" value="2"/>
</dbReference>
<dbReference type="Gene3D" id="2.40.30.170">
    <property type="match status" value="1"/>
</dbReference>
<feature type="region of interest" description="Disordered" evidence="2">
    <location>
        <begin position="1"/>
        <end position="34"/>
    </location>
</feature>
<dbReference type="GO" id="GO:0055085">
    <property type="term" value="P:transmembrane transport"/>
    <property type="evidence" value="ECO:0007669"/>
    <property type="project" value="InterPro"/>
</dbReference>
<gene>
    <name evidence="4" type="ORF">P73_0729</name>
</gene>
<dbReference type="KEGG" id="cid:P73_0729"/>
<sequence length="395" mass="41336">MKQDRQSAEDAEPVAAETVTQTGSGAPDSPQVPKRRRKAILGALGLVVVLAGAVFGYGWWTTGRFMVETDDAYVQADITEISSRVQGYVTGLGITANQHVQAGDVLVRLDDGDYRLALETARSRYESAGDTLVRIDAQIEAAQAAVAQAEAGRDAARAQLTNAGTSLDRARNLAERNVTAQSTLDAATAAHDTARANLASADAAITSAEAQIAVLRAQRAEAEGTQRQLAIAVRQAESDLDKTVLRATADGIVANIAVERGDLVQPGARLAALVPDDGLYIEANFKETQMDGVRPGAEVHLSFDALPGRDFEATVASAAPATGSIFSLLPAENATGNFTKIVQRVPVRIEVPQDALETGQLRAGLSVIVEVDSRTGTAPGHGTEAPAHQIAATAE</sequence>
<dbReference type="RefSeq" id="WP_052453023.1">
    <property type="nucleotide sequence ID" value="NZ_CP004393.1"/>
</dbReference>
<dbReference type="SUPFAM" id="SSF111369">
    <property type="entry name" value="HlyD-like secretion proteins"/>
    <property type="match status" value="2"/>
</dbReference>
<evidence type="ECO:0000256" key="3">
    <source>
        <dbReference type="SAM" id="Phobius"/>
    </source>
</evidence>
<evidence type="ECO:0000256" key="1">
    <source>
        <dbReference type="SAM" id="Coils"/>
    </source>
</evidence>
<evidence type="ECO:0000313" key="5">
    <source>
        <dbReference type="Proteomes" id="UP000031521"/>
    </source>
</evidence>
<feature type="region of interest" description="Disordered" evidence="2">
    <location>
        <begin position="375"/>
        <end position="395"/>
    </location>
</feature>
<organism evidence="4 5">
    <name type="scientific">Celeribacter indicus</name>
    <dbReference type="NCBI Taxonomy" id="1208324"/>
    <lineage>
        <taxon>Bacteria</taxon>
        <taxon>Pseudomonadati</taxon>
        <taxon>Pseudomonadota</taxon>
        <taxon>Alphaproteobacteria</taxon>
        <taxon>Rhodobacterales</taxon>
        <taxon>Roseobacteraceae</taxon>
        <taxon>Celeribacter</taxon>
    </lineage>
</organism>
<proteinExistence type="predicted"/>
<name>A0A0B5DQS3_9RHOB</name>